<organism evidence="2 3">
    <name type="scientific">Tanacetum coccineum</name>
    <dbReference type="NCBI Taxonomy" id="301880"/>
    <lineage>
        <taxon>Eukaryota</taxon>
        <taxon>Viridiplantae</taxon>
        <taxon>Streptophyta</taxon>
        <taxon>Embryophyta</taxon>
        <taxon>Tracheophyta</taxon>
        <taxon>Spermatophyta</taxon>
        <taxon>Magnoliopsida</taxon>
        <taxon>eudicotyledons</taxon>
        <taxon>Gunneridae</taxon>
        <taxon>Pentapetalae</taxon>
        <taxon>asterids</taxon>
        <taxon>campanulids</taxon>
        <taxon>Asterales</taxon>
        <taxon>Asteraceae</taxon>
        <taxon>Asteroideae</taxon>
        <taxon>Anthemideae</taxon>
        <taxon>Anthemidinae</taxon>
        <taxon>Tanacetum</taxon>
    </lineage>
</organism>
<dbReference type="Proteomes" id="UP001151760">
    <property type="component" value="Unassembled WGS sequence"/>
</dbReference>
<dbReference type="EMBL" id="BQNB010009972">
    <property type="protein sequence ID" value="GJS70986.1"/>
    <property type="molecule type" value="Genomic_DNA"/>
</dbReference>
<keyword evidence="3" id="KW-1185">Reference proteome</keyword>
<name>A0ABQ4Y0U2_9ASTR</name>
<evidence type="ECO:0000313" key="3">
    <source>
        <dbReference type="Proteomes" id="UP001151760"/>
    </source>
</evidence>
<proteinExistence type="predicted"/>
<reference evidence="2" key="2">
    <citation type="submission" date="2022-01" db="EMBL/GenBank/DDBJ databases">
        <authorList>
            <person name="Yamashiro T."/>
            <person name="Shiraishi A."/>
            <person name="Satake H."/>
            <person name="Nakayama K."/>
        </authorList>
    </citation>
    <scope>NUCLEOTIDE SEQUENCE</scope>
</reference>
<sequence length="77" mass="8785">MSNEQAFWLQTSHPNTDQSTSSPVKTEAPRELPKVSLVNTSLKKLKYYLGQFDTVVKKQITPDALTEREWRSFKGGN</sequence>
<accession>A0ABQ4Y0U2</accession>
<reference evidence="2" key="1">
    <citation type="journal article" date="2022" name="Int. J. Mol. Sci.">
        <title>Draft Genome of Tanacetum Coccineum: Genomic Comparison of Closely Related Tanacetum-Family Plants.</title>
        <authorList>
            <person name="Yamashiro T."/>
            <person name="Shiraishi A."/>
            <person name="Nakayama K."/>
            <person name="Satake H."/>
        </authorList>
    </citation>
    <scope>NUCLEOTIDE SEQUENCE</scope>
</reference>
<feature type="region of interest" description="Disordered" evidence="1">
    <location>
        <begin position="1"/>
        <end position="31"/>
    </location>
</feature>
<comment type="caution">
    <text evidence="2">The sequence shown here is derived from an EMBL/GenBank/DDBJ whole genome shotgun (WGS) entry which is preliminary data.</text>
</comment>
<evidence type="ECO:0000313" key="2">
    <source>
        <dbReference type="EMBL" id="GJS70986.1"/>
    </source>
</evidence>
<evidence type="ECO:0000256" key="1">
    <source>
        <dbReference type="SAM" id="MobiDB-lite"/>
    </source>
</evidence>
<feature type="compositionally biased region" description="Polar residues" evidence="1">
    <location>
        <begin position="1"/>
        <end position="24"/>
    </location>
</feature>
<gene>
    <name evidence="2" type="ORF">Tco_0703827</name>
</gene>
<protein>
    <submittedName>
        <fullName evidence="2">Uncharacterized protein</fullName>
    </submittedName>
</protein>